<feature type="signal peptide" evidence="1">
    <location>
        <begin position="1"/>
        <end position="21"/>
    </location>
</feature>
<keyword evidence="1" id="KW-0732">Signal</keyword>
<accession>A0A9D2D5G0</accession>
<dbReference type="EMBL" id="DXCF01000002">
    <property type="protein sequence ID" value="HIZ08885.1"/>
    <property type="molecule type" value="Genomic_DNA"/>
</dbReference>
<comment type="caution">
    <text evidence="2">The sequence shown here is derived from an EMBL/GenBank/DDBJ whole genome shotgun (WGS) entry which is preliminary data.</text>
</comment>
<dbReference type="Proteomes" id="UP000824025">
    <property type="component" value="Unassembled WGS sequence"/>
</dbReference>
<dbReference type="AlphaFoldDB" id="A0A9D2D5G0"/>
<reference evidence="2" key="2">
    <citation type="submission" date="2021-04" db="EMBL/GenBank/DDBJ databases">
        <authorList>
            <person name="Gilroy R."/>
        </authorList>
    </citation>
    <scope>NUCLEOTIDE SEQUENCE</scope>
    <source>
        <strain evidence="2">CHK192-19661</strain>
    </source>
</reference>
<evidence type="ECO:0000313" key="2">
    <source>
        <dbReference type="EMBL" id="HIZ08885.1"/>
    </source>
</evidence>
<protein>
    <submittedName>
        <fullName evidence="2">Uncharacterized protein</fullName>
    </submittedName>
</protein>
<evidence type="ECO:0000313" key="3">
    <source>
        <dbReference type="Proteomes" id="UP000824025"/>
    </source>
</evidence>
<gene>
    <name evidence="2" type="ORF">H9726_00215</name>
</gene>
<organism evidence="2 3">
    <name type="scientific">Candidatus Borkfalkia avicola</name>
    <dbReference type="NCBI Taxonomy" id="2838503"/>
    <lineage>
        <taxon>Bacteria</taxon>
        <taxon>Bacillati</taxon>
        <taxon>Bacillota</taxon>
        <taxon>Clostridia</taxon>
        <taxon>Christensenellales</taxon>
        <taxon>Christensenellaceae</taxon>
        <taxon>Candidatus Borkfalkia</taxon>
    </lineage>
</organism>
<evidence type="ECO:0000256" key="1">
    <source>
        <dbReference type="SAM" id="SignalP"/>
    </source>
</evidence>
<proteinExistence type="predicted"/>
<sequence length="372" mass="38918">MRKVLAMLLSFMLLVSLALFAACDPQGGTDGGKIDGDYTEATEEEVTEAVTELDLNKLFGDTSAEDWKFGLSLNAEAEASLTMTVEEEVYTTTATGTATYAFLAQAGTEAAAGAVLPFDMKGEGEAKANVEYKIPTYANANAPVTESATTESATSEESAAVEVQEGKIEASVKVYNDSEYVYLAPSATMDGGEEQTTREYVSISDILYGLGLGGASVMSADAGNGETQTAENPLAQGIAMLKQLGCKFAIDASEGLKIRITADKAAIDSIITMVLAEAQAPAEITAAAFAVTEDAAVEIYLSVDENGRFAGLAVNVSGGFTMPQEITEEPSDMVIEVSAEISLVFDDTVNVTLEGLNKEEYGIPAAPVPSEN</sequence>
<name>A0A9D2D5G0_9FIRM</name>
<dbReference type="PROSITE" id="PS51257">
    <property type="entry name" value="PROKAR_LIPOPROTEIN"/>
    <property type="match status" value="1"/>
</dbReference>
<reference evidence="2" key="1">
    <citation type="journal article" date="2021" name="PeerJ">
        <title>Extensive microbial diversity within the chicken gut microbiome revealed by metagenomics and culture.</title>
        <authorList>
            <person name="Gilroy R."/>
            <person name="Ravi A."/>
            <person name="Getino M."/>
            <person name="Pursley I."/>
            <person name="Horton D.L."/>
            <person name="Alikhan N.F."/>
            <person name="Baker D."/>
            <person name="Gharbi K."/>
            <person name="Hall N."/>
            <person name="Watson M."/>
            <person name="Adriaenssens E.M."/>
            <person name="Foster-Nyarko E."/>
            <person name="Jarju S."/>
            <person name="Secka A."/>
            <person name="Antonio M."/>
            <person name="Oren A."/>
            <person name="Chaudhuri R.R."/>
            <person name="La Ragione R."/>
            <person name="Hildebrand F."/>
            <person name="Pallen M.J."/>
        </authorList>
    </citation>
    <scope>NUCLEOTIDE SEQUENCE</scope>
    <source>
        <strain evidence="2">CHK192-19661</strain>
    </source>
</reference>
<feature type="chain" id="PRO_5039192327" evidence="1">
    <location>
        <begin position="22"/>
        <end position="372"/>
    </location>
</feature>